<dbReference type="GO" id="GO:0008661">
    <property type="term" value="F:1-deoxy-D-xylulose-5-phosphate synthase activity"/>
    <property type="evidence" value="ECO:0007669"/>
    <property type="project" value="UniProtKB-UniRule"/>
</dbReference>
<evidence type="ECO:0000313" key="13">
    <source>
        <dbReference type="Proteomes" id="UP000436138"/>
    </source>
</evidence>
<dbReference type="InterPro" id="IPR020826">
    <property type="entry name" value="Transketolase_BS"/>
</dbReference>
<dbReference type="InterPro" id="IPR029061">
    <property type="entry name" value="THDP-binding"/>
</dbReference>
<keyword evidence="8 10" id="KW-0786">Thiamine pyrophosphate</keyword>
<dbReference type="InterPro" id="IPR049557">
    <property type="entry name" value="Transketolase_CS"/>
</dbReference>
<evidence type="ECO:0000256" key="10">
    <source>
        <dbReference type="HAMAP-Rule" id="MF_00315"/>
    </source>
</evidence>
<evidence type="ECO:0000256" key="6">
    <source>
        <dbReference type="ARBA" id="ARBA00022842"/>
    </source>
</evidence>
<sequence>MTLLQGITSPADLRRLDRSQDGELCAEIREFLIHAVAESGGHLGPNLGVVELTVALHRVFESPRDVLLFDTGHQAYVHKLLTGRAQGFDRLRTAGGLSGYPSREESDHDVIENSHASTALSYADGLAKAFALRGDQHRRVVAVVGDGALTGGLAWEALNNIGAVPERPVVIVLNDNGRSYRPTTGALARHLEAIGTEPAARSDFFESLGITYLGPVDGHDCASVEQALRTAVSLKRPVVVHCLTKKGQGYPPAAQDDVDRWHAVGRFDLATGAVESPGTPSWTEVFADEMLAVAAERPEVVGITAAMTVPVGLHKFAAKFPDRVFDVGISEQHAVASAAGLATAGLRPVVAVYSTFLARAFDQVLMDVALHRLPVVFVLDRAGVTGPDGPSHHGLWDLSWLSLVPGLRVAAPRDATSLRLLLREALDRDDGPTVLRFPKEQAGARIEHVGQIRGLNVLRSPEAPRAPRVLLAAAGPMATACVEAAGLLADQGVEATVVDPRWVVPVPDALVELASTYPLTVTVEDNIGTGGFGERLGRRVAATGATTRVANLSLPARFVEAGSRNELLHAHGLSAPRIAEQVHALTIGTTGAEGRRMNEAPYSSG</sequence>
<evidence type="ECO:0000259" key="11">
    <source>
        <dbReference type="SMART" id="SM00861"/>
    </source>
</evidence>
<comment type="catalytic activity">
    <reaction evidence="10">
        <text>D-glyceraldehyde 3-phosphate + pyruvate + H(+) = 1-deoxy-D-xylulose 5-phosphate + CO2</text>
        <dbReference type="Rhea" id="RHEA:12605"/>
        <dbReference type="ChEBI" id="CHEBI:15361"/>
        <dbReference type="ChEBI" id="CHEBI:15378"/>
        <dbReference type="ChEBI" id="CHEBI:16526"/>
        <dbReference type="ChEBI" id="CHEBI:57792"/>
        <dbReference type="ChEBI" id="CHEBI:59776"/>
        <dbReference type="EC" id="2.2.1.7"/>
    </reaction>
</comment>
<dbReference type="PANTHER" id="PTHR43322">
    <property type="entry name" value="1-D-DEOXYXYLULOSE 5-PHOSPHATE SYNTHASE-RELATED"/>
    <property type="match status" value="1"/>
</dbReference>
<feature type="binding site" evidence="10">
    <location>
        <position position="331"/>
    </location>
    <ligand>
        <name>thiamine diphosphate</name>
        <dbReference type="ChEBI" id="CHEBI:58937"/>
    </ligand>
</feature>
<dbReference type="InterPro" id="IPR005475">
    <property type="entry name" value="Transketolase-like_Pyr-bd"/>
</dbReference>
<dbReference type="InterPro" id="IPR009014">
    <property type="entry name" value="Transketo_C/PFOR_II"/>
</dbReference>
<evidence type="ECO:0000256" key="7">
    <source>
        <dbReference type="ARBA" id="ARBA00022977"/>
    </source>
</evidence>
<dbReference type="SUPFAM" id="SSF52922">
    <property type="entry name" value="TK C-terminal domain-like"/>
    <property type="match status" value="1"/>
</dbReference>
<name>A0A6I6N289_9ACTN</name>
<proteinExistence type="inferred from homology"/>
<dbReference type="NCBIfam" id="NF003933">
    <property type="entry name" value="PRK05444.2-2"/>
    <property type="match status" value="1"/>
</dbReference>
<dbReference type="Pfam" id="PF02780">
    <property type="entry name" value="Transketolase_C"/>
    <property type="match status" value="1"/>
</dbReference>
<dbReference type="EMBL" id="CP047020">
    <property type="protein sequence ID" value="QHA03147.1"/>
    <property type="molecule type" value="Genomic_DNA"/>
</dbReference>
<dbReference type="GO" id="GO:0016114">
    <property type="term" value="P:terpenoid biosynthetic process"/>
    <property type="evidence" value="ECO:0007669"/>
    <property type="project" value="UniProtKB-UniRule"/>
</dbReference>
<feature type="binding site" evidence="10">
    <location>
        <begin position="114"/>
        <end position="116"/>
    </location>
    <ligand>
        <name>thiamine diphosphate</name>
        <dbReference type="ChEBI" id="CHEBI:58937"/>
    </ligand>
</feature>
<dbReference type="GO" id="GO:0030976">
    <property type="term" value="F:thiamine pyrophosphate binding"/>
    <property type="evidence" value="ECO:0007669"/>
    <property type="project" value="UniProtKB-UniRule"/>
</dbReference>
<feature type="domain" description="Transketolase-like pyrimidine-binding" evidence="11">
    <location>
        <begin position="280"/>
        <end position="444"/>
    </location>
</feature>
<comment type="pathway">
    <text evidence="1 10">Metabolic intermediate biosynthesis; 1-deoxy-D-xylulose 5-phosphate biosynthesis; 1-deoxy-D-xylulose 5-phosphate from D-glyceraldehyde 3-phosphate and pyruvate: step 1/1.</text>
</comment>
<dbReference type="InterPro" id="IPR005477">
    <property type="entry name" value="Dxylulose-5-P_synthase"/>
</dbReference>
<dbReference type="Gene3D" id="3.40.50.920">
    <property type="match status" value="1"/>
</dbReference>
<evidence type="ECO:0000313" key="12">
    <source>
        <dbReference type="EMBL" id="QHA03147.1"/>
    </source>
</evidence>
<dbReference type="KEGG" id="sbro:GQF42_07545"/>
<feature type="binding site" evidence="10">
    <location>
        <position position="146"/>
    </location>
    <ligand>
        <name>Mg(2+)</name>
        <dbReference type="ChEBI" id="CHEBI:18420"/>
    </ligand>
</feature>
<dbReference type="SMART" id="SM00861">
    <property type="entry name" value="Transket_pyr"/>
    <property type="match status" value="1"/>
</dbReference>
<accession>A0A6I6N289</accession>
<feature type="binding site" evidence="10">
    <location>
        <position position="176"/>
    </location>
    <ligand>
        <name>Mg(2+)</name>
        <dbReference type="ChEBI" id="CHEBI:18420"/>
    </ligand>
</feature>
<evidence type="ECO:0000256" key="1">
    <source>
        <dbReference type="ARBA" id="ARBA00004980"/>
    </source>
</evidence>
<comment type="cofactor">
    <cofactor evidence="10">
        <name>thiamine diphosphate</name>
        <dbReference type="ChEBI" id="CHEBI:58937"/>
    </cofactor>
    <text evidence="10">Binds 1 thiamine pyrophosphate per subunit.</text>
</comment>
<comment type="function">
    <text evidence="10">Catalyzes the acyloin condensation reaction between C atoms 2 and 3 of pyruvate and glyceraldehyde 3-phosphate to yield 1-deoxy-D-xylulose-5-phosphate (DXP).</text>
</comment>
<dbReference type="Pfam" id="PF13292">
    <property type="entry name" value="DXP_synthase_N"/>
    <property type="match status" value="2"/>
</dbReference>
<evidence type="ECO:0000256" key="3">
    <source>
        <dbReference type="ARBA" id="ARBA00011738"/>
    </source>
</evidence>
<comment type="cofactor">
    <cofactor evidence="10">
        <name>Mg(2+)</name>
        <dbReference type="ChEBI" id="CHEBI:18420"/>
    </cofactor>
    <text evidence="10">Binds 1 Mg(2+) ion per subunit.</text>
</comment>
<dbReference type="Gene3D" id="3.40.50.970">
    <property type="match status" value="2"/>
</dbReference>
<dbReference type="EC" id="2.2.1.7" evidence="10"/>
<reference evidence="12 13" key="1">
    <citation type="submission" date="2019-12" db="EMBL/GenBank/DDBJ databases">
        <title>Streptomyces sp. strain T44 isolated from rhizosphere soil of Broussonetia papyrifera.</title>
        <authorList>
            <person name="Mo P."/>
        </authorList>
    </citation>
    <scope>NUCLEOTIDE SEQUENCE [LARGE SCALE GENOMIC DNA]</scope>
    <source>
        <strain evidence="12 13">T44</strain>
    </source>
</reference>
<keyword evidence="5 10" id="KW-0479">Metal-binding</keyword>
<dbReference type="Pfam" id="PF02779">
    <property type="entry name" value="Transket_pyr"/>
    <property type="match status" value="1"/>
</dbReference>
<dbReference type="InterPro" id="IPR033248">
    <property type="entry name" value="Transketolase_C"/>
</dbReference>
<comment type="similarity">
    <text evidence="2 10">Belongs to the transketolase family. DXPS subfamily.</text>
</comment>
<dbReference type="CDD" id="cd02007">
    <property type="entry name" value="TPP_DXS"/>
    <property type="match status" value="1"/>
</dbReference>
<dbReference type="PROSITE" id="PS00802">
    <property type="entry name" value="TRANSKETOLASE_2"/>
    <property type="match status" value="1"/>
</dbReference>
<dbReference type="PANTHER" id="PTHR43322:SF5">
    <property type="entry name" value="1-DEOXY-D-XYLULOSE-5-PHOSPHATE SYNTHASE, CHLOROPLASTIC"/>
    <property type="match status" value="1"/>
</dbReference>
<dbReference type="SUPFAM" id="SSF52518">
    <property type="entry name" value="Thiamin diphosphate-binding fold (THDP-binding)"/>
    <property type="match status" value="2"/>
</dbReference>
<dbReference type="CDD" id="cd07033">
    <property type="entry name" value="TPP_PYR_DXS_TK_like"/>
    <property type="match status" value="1"/>
</dbReference>
<keyword evidence="4 10" id="KW-0808">Transferase</keyword>
<feature type="binding site" evidence="10">
    <location>
        <position position="250"/>
    </location>
    <ligand>
        <name>thiamine diphosphate</name>
        <dbReference type="ChEBI" id="CHEBI:58937"/>
    </ligand>
</feature>
<evidence type="ECO:0000256" key="4">
    <source>
        <dbReference type="ARBA" id="ARBA00022679"/>
    </source>
</evidence>
<evidence type="ECO:0000256" key="2">
    <source>
        <dbReference type="ARBA" id="ARBA00011081"/>
    </source>
</evidence>
<comment type="subunit">
    <text evidence="3 10">Homodimer.</text>
</comment>
<dbReference type="UniPathway" id="UPA00064">
    <property type="reaction ID" value="UER00091"/>
</dbReference>
<evidence type="ECO:0000256" key="9">
    <source>
        <dbReference type="ARBA" id="ARBA00023229"/>
    </source>
</evidence>
<dbReference type="HAMAP" id="MF_00315">
    <property type="entry name" value="DXP_synth"/>
    <property type="match status" value="1"/>
</dbReference>
<dbReference type="AlphaFoldDB" id="A0A6I6N289"/>
<dbReference type="GO" id="GO:0009228">
    <property type="term" value="P:thiamine biosynthetic process"/>
    <property type="evidence" value="ECO:0007669"/>
    <property type="project" value="UniProtKB-UniRule"/>
</dbReference>
<dbReference type="PROSITE" id="PS00801">
    <property type="entry name" value="TRANSKETOLASE_1"/>
    <property type="match status" value="1"/>
</dbReference>
<dbReference type="FunFam" id="3.40.50.970:FF:000005">
    <property type="entry name" value="1-deoxy-D-xylulose-5-phosphate synthase"/>
    <property type="match status" value="1"/>
</dbReference>
<feature type="binding site" evidence="10">
    <location>
        <position position="176"/>
    </location>
    <ligand>
        <name>thiamine diphosphate</name>
        <dbReference type="ChEBI" id="CHEBI:58937"/>
    </ligand>
</feature>
<dbReference type="FunFam" id="3.40.50.970:FF:000010">
    <property type="entry name" value="1-deoxy-D-xylulose-5-phosphate synthase"/>
    <property type="match status" value="1"/>
</dbReference>
<keyword evidence="9 10" id="KW-0414">Isoprene biosynthesis</keyword>
<dbReference type="GO" id="GO:0019288">
    <property type="term" value="P:isopentenyl diphosphate biosynthetic process, methylerythritol 4-phosphate pathway"/>
    <property type="evidence" value="ECO:0007669"/>
    <property type="project" value="TreeGrafter"/>
</dbReference>
<feature type="binding site" evidence="10">
    <location>
        <position position="73"/>
    </location>
    <ligand>
        <name>thiamine diphosphate</name>
        <dbReference type="ChEBI" id="CHEBI:58937"/>
    </ligand>
</feature>
<dbReference type="GO" id="GO:0005829">
    <property type="term" value="C:cytosol"/>
    <property type="evidence" value="ECO:0007669"/>
    <property type="project" value="TreeGrafter"/>
</dbReference>
<dbReference type="GO" id="GO:0000287">
    <property type="term" value="F:magnesium ion binding"/>
    <property type="evidence" value="ECO:0007669"/>
    <property type="project" value="UniProtKB-UniRule"/>
</dbReference>
<organism evidence="12 13">
    <name type="scientific">Streptomyces broussonetiae</name>
    <dbReference type="NCBI Taxonomy" id="2686304"/>
    <lineage>
        <taxon>Bacteria</taxon>
        <taxon>Bacillati</taxon>
        <taxon>Actinomycetota</taxon>
        <taxon>Actinomycetes</taxon>
        <taxon>Kitasatosporales</taxon>
        <taxon>Streptomycetaceae</taxon>
        <taxon>Streptomyces</taxon>
    </lineage>
</organism>
<dbReference type="RefSeq" id="WP_158918848.1">
    <property type="nucleotide sequence ID" value="NZ_CP047020.1"/>
</dbReference>
<keyword evidence="13" id="KW-1185">Reference proteome</keyword>
<keyword evidence="6 10" id="KW-0460">Magnesium</keyword>
<feature type="binding site" evidence="10">
    <location>
        <begin position="147"/>
        <end position="148"/>
    </location>
    <ligand>
        <name>thiamine diphosphate</name>
        <dbReference type="ChEBI" id="CHEBI:58937"/>
    </ligand>
</feature>
<keyword evidence="7 10" id="KW-0784">Thiamine biosynthesis</keyword>
<dbReference type="Proteomes" id="UP000436138">
    <property type="component" value="Chromosome"/>
</dbReference>
<evidence type="ECO:0000256" key="5">
    <source>
        <dbReference type="ARBA" id="ARBA00022723"/>
    </source>
</evidence>
<evidence type="ECO:0000256" key="8">
    <source>
        <dbReference type="ARBA" id="ARBA00023052"/>
    </source>
</evidence>
<gene>
    <name evidence="10" type="primary">dxs</name>
    <name evidence="12" type="ORF">GQF42_07545</name>
</gene>
<protein>
    <recommendedName>
        <fullName evidence="10">1-deoxy-D-xylulose-5-phosphate synthase</fullName>
        <ecNumber evidence="10">2.2.1.7</ecNumber>
    </recommendedName>
    <alternativeName>
        <fullName evidence="10">1-deoxyxylulose-5-phosphate synthase</fullName>
        <shortName evidence="10">DXP synthase</shortName>
        <shortName evidence="10">DXPS</shortName>
    </alternativeName>
</protein>